<dbReference type="Pfam" id="PF00619">
    <property type="entry name" value="CARD"/>
    <property type="match status" value="2"/>
</dbReference>
<gene>
    <name evidence="3" type="ORF">MGAL_10B024562</name>
</gene>
<dbReference type="AlphaFoldDB" id="A0A8B6CFX0"/>
<dbReference type="SMART" id="SM00114">
    <property type="entry name" value="CARD"/>
    <property type="match status" value="1"/>
</dbReference>
<dbReference type="GO" id="GO:0042981">
    <property type="term" value="P:regulation of apoptotic process"/>
    <property type="evidence" value="ECO:0007669"/>
    <property type="project" value="InterPro"/>
</dbReference>
<dbReference type="SMART" id="SM00005">
    <property type="entry name" value="DEATH"/>
    <property type="match status" value="1"/>
</dbReference>
<keyword evidence="4" id="KW-1185">Reference proteome</keyword>
<dbReference type="PANTHER" id="PTHR15034:SF5">
    <property type="entry name" value="DEATH DOMAIN-CONTAINING PROTEIN CRADD"/>
    <property type="match status" value="1"/>
</dbReference>
<dbReference type="Gene3D" id="1.10.533.10">
    <property type="entry name" value="Death Domain, Fas"/>
    <property type="match status" value="3"/>
</dbReference>
<proteinExistence type="predicted"/>
<reference evidence="3" key="1">
    <citation type="submission" date="2018-11" db="EMBL/GenBank/DDBJ databases">
        <authorList>
            <person name="Alioto T."/>
            <person name="Alioto T."/>
        </authorList>
    </citation>
    <scope>NUCLEOTIDE SEQUENCE</scope>
</reference>
<feature type="domain" description="Death" evidence="1">
    <location>
        <begin position="291"/>
        <end position="366"/>
    </location>
</feature>
<organism evidence="3 4">
    <name type="scientific">Mytilus galloprovincialis</name>
    <name type="common">Mediterranean mussel</name>
    <dbReference type="NCBI Taxonomy" id="29158"/>
    <lineage>
        <taxon>Eukaryota</taxon>
        <taxon>Metazoa</taxon>
        <taxon>Spiralia</taxon>
        <taxon>Lophotrochozoa</taxon>
        <taxon>Mollusca</taxon>
        <taxon>Bivalvia</taxon>
        <taxon>Autobranchia</taxon>
        <taxon>Pteriomorphia</taxon>
        <taxon>Mytilida</taxon>
        <taxon>Mytiloidea</taxon>
        <taxon>Mytilidae</taxon>
        <taxon>Mytilinae</taxon>
        <taxon>Mytilus</taxon>
    </lineage>
</organism>
<dbReference type="PROSITE" id="PS50209">
    <property type="entry name" value="CARD"/>
    <property type="match status" value="2"/>
</dbReference>
<comment type="caution">
    <text evidence="3">The sequence shown here is derived from an EMBL/GenBank/DDBJ whole genome shotgun (WGS) entry which is preliminary data.</text>
</comment>
<dbReference type="InterPro" id="IPR000488">
    <property type="entry name" value="Death_dom"/>
</dbReference>
<dbReference type="GO" id="GO:0002020">
    <property type="term" value="F:protease binding"/>
    <property type="evidence" value="ECO:0007669"/>
    <property type="project" value="InterPro"/>
</dbReference>
<dbReference type="InterPro" id="IPR001315">
    <property type="entry name" value="CARD"/>
</dbReference>
<evidence type="ECO:0008006" key="5">
    <source>
        <dbReference type="Google" id="ProtNLM"/>
    </source>
</evidence>
<dbReference type="CDD" id="cd01671">
    <property type="entry name" value="CARD"/>
    <property type="match status" value="2"/>
</dbReference>
<dbReference type="SUPFAM" id="SSF47986">
    <property type="entry name" value="DEATH domain"/>
    <property type="match status" value="3"/>
</dbReference>
<dbReference type="EMBL" id="UYJE01001652">
    <property type="protein sequence ID" value="VDI03955.1"/>
    <property type="molecule type" value="Genomic_DNA"/>
</dbReference>
<feature type="domain" description="CARD" evidence="2">
    <location>
        <begin position="393"/>
        <end position="490"/>
    </location>
</feature>
<evidence type="ECO:0000259" key="2">
    <source>
        <dbReference type="PROSITE" id="PS50209"/>
    </source>
</evidence>
<dbReference type="PROSITE" id="PS50017">
    <property type="entry name" value="DEATH_DOMAIN"/>
    <property type="match status" value="1"/>
</dbReference>
<dbReference type="GO" id="GO:0007165">
    <property type="term" value="P:signal transduction"/>
    <property type="evidence" value="ECO:0007669"/>
    <property type="project" value="InterPro"/>
</dbReference>
<dbReference type="OrthoDB" id="1357022at2759"/>
<dbReference type="Pfam" id="PF00531">
    <property type="entry name" value="Death"/>
    <property type="match status" value="1"/>
</dbReference>
<name>A0A8B6CFX0_MYTGA</name>
<feature type="domain" description="CARD" evidence="2">
    <location>
        <begin position="523"/>
        <end position="591"/>
    </location>
</feature>
<evidence type="ECO:0000259" key="1">
    <source>
        <dbReference type="PROSITE" id="PS50017"/>
    </source>
</evidence>
<dbReference type="InterPro" id="IPR037939">
    <property type="entry name" value="CRADD"/>
</dbReference>
<evidence type="ECO:0000313" key="3">
    <source>
        <dbReference type="EMBL" id="VDI03955.1"/>
    </source>
</evidence>
<protein>
    <recommendedName>
        <fullName evidence="5">CARD domain-containing protein</fullName>
    </recommendedName>
</protein>
<dbReference type="Proteomes" id="UP000596742">
    <property type="component" value="Unassembled WGS sequence"/>
</dbReference>
<dbReference type="PANTHER" id="PTHR15034">
    <property type="entry name" value="DEATH DOMAIN-CONTAINING PROTEIN CRADD"/>
    <property type="match status" value="1"/>
</dbReference>
<dbReference type="InterPro" id="IPR011029">
    <property type="entry name" value="DEATH-like_dom_sf"/>
</dbReference>
<sequence length="620" mass="71135">MISNKREESQQIDHDRSIHLAYRFKEEVVPPAILYRFIATFISIWKLRVSAKSSRLMIFTDSADVRIDADHDMRFDIQGNRFIVSLIHKDNKNTIIPTIASTAQECLTHAITNISNFYFSVSGDSACNRDLPFTIQIGIPCGTDLCFFDHTLSAKEWICPEHKTKHKTNDVSNMVCRQGLDKVWLDRQPEDKHLGRLAAKLTNEDTRKIYIRLQEVDPALQWNIINESSKRGGFDIKINALYDWKKSSVFASFKQLQQSLNDEDIRHSQIMSDQPREKLQLRPSISNTQKLPDHIGNQTFQLGIELGLSVVEMQQIENEHVTNLRSQTEEVLNKWRILPEATYEVLAKALHRLQLSSVLSYLTYEEDLEEQMEVGLAEKVKEELQEQVEEGLKEEVKEGSQEQVEVGLKEEVANRIIHDIQNSQILDYMITHLVISSDDRRRIEQHAGQDDQNRALLREVIKRGEPTYTVFIYALLTSGYPDLANELKSDGQEEGSSAAIVQTGNIENKGLSNWTVPMYKVRLQKNYSNIIDSIQHEQIVDHLISRDVLTIAESQMINACPAQIQKNRKLMDILLHGSEHAYIEFLKALRKDSVYSELADKIENTTVASRDISTINGCFK</sequence>
<accession>A0A8B6CFX0</accession>
<evidence type="ECO:0000313" key="4">
    <source>
        <dbReference type="Proteomes" id="UP000596742"/>
    </source>
</evidence>
<dbReference type="CDD" id="cd01670">
    <property type="entry name" value="Death"/>
    <property type="match status" value="1"/>
</dbReference>
<dbReference type="GO" id="GO:0070513">
    <property type="term" value="F:death domain binding"/>
    <property type="evidence" value="ECO:0007669"/>
    <property type="project" value="InterPro"/>
</dbReference>